<reference evidence="2 3" key="1">
    <citation type="journal article" date="2009" name="Appl. Environ. Microbiol.">
        <title>Three genomes from the phylum Acidobacteria provide insight into the lifestyles of these microorganisms in soils.</title>
        <authorList>
            <person name="Ward N.L."/>
            <person name="Challacombe J.F."/>
            <person name="Janssen P.H."/>
            <person name="Henrissat B."/>
            <person name="Coutinho P.M."/>
            <person name="Wu M."/>
            <person name="Xie G."/>
            <person name="Haft D.H."/>
            <person name="Sait M."/>
            <person name="Badger J."/>
            <person name="Barabote R.D."/>
            <person name="Bradley B."/>
            <person name="Brettin T.S."/>
            <person name="Brinkac L.M."/>
            <person name="Bruce D."/>
            <person name="Creasy T."/>
            <person name="Daugherty S.C."/>
            <person name="Davidsen T.M."/>
            <person name="DeBoy R.T."/>
            <person name="Detter J.C."/>
            <person name="Dodson R.J."/>
            <person name="Durkin A.S."/>
            <person name="Ganapathy A."/>
            <person name="Gwinn-Giglio M."/>
            <person name="Han C.S."/>
            <person name="Khouri H."/>
            <person name="Kiss H."/>
            <person name="Kothari S.P."/>
            <person name="Madupu R."/>
            <person name="Nelson K.E."/>
            <person name="Nelson W.C."/>
            <person name="Paulsen I."/>
            <person name="Penn K."/>
            <person name="Ren Q."/>
            <person name="Rosovitz M.J."/>
            <person name="Selengut J.D."/>
            <person name="Shrivastava S."/>
            <person name="Sullivan S.A."/>
            <person name="Tapia R."/>
            <person name="Thompson L.S."/>
            <person name="Watkins K.L."/>
            <person name="Yang Q."/>
            <person name="Yu C."/>
            <person name="Zafar N."/>
            <person name="Zhou L."/>
            <person name="Kuske C.R."/>
        </authorList>
    </citation>
    <scope>NUCLEOTIDE SEQUENCE [LARGE SCALE GENOMIC DNA]</scope>
    <source>
        <strain evidence="2 3">Ellin345</strain>
    </source>
</reference>
<keyword evidence="3" id="KW-1185">Reference proteome</keyword>
<evidence type="ECO:0000313" key="2">
    <source>
        <dbReference type="EMBL" id="ABF42692.1"/>
    </source>
</evidence>
<dbReference type="EnsemblBacteria" id="ABF42692">
    <property type="protein sequence ID" value="ABF42692"/>
    <property type="gene ID" value="Acid345_3691"/>
</dbReference>
<feature type="chain" id="PRO_5004191123" description="DUF481 domain-containing protein" evidence="1">
    <location>
        <begin position="25"/>
        <end position="363"/>
    </location>
</feature>
<accession>Q1IKA8</accession>
<keyword evidence="1" id="KW-0732">Signal</keyword>
<protein>
    <recommendedName>
        <fullName evidence="4">DUF481 domain-containing protein</fullName>
    </recommendedName>
</protein>
<dbReference type="HOGENOM" id="CLU_651563_0_0_0"/>
<dbReference type="EMBL" id="CP000360">
    <property type="protein sequence ID" value="ABF42692.1"/>
    <property type="molecule type" value="Genomic_DNA"/>
</dbReference>
<dbReference type="InterPro" id="IPR007433">
    <property type="entry name" value="DUF481"/>
</dbReference>
<evidence type="ECO:0000313" key="3">
    <source>
        <dbReference type="Proteomes" id="UP000002432"/>
    </source>
</evidence>
<organism evidence="2 3">
    <name type="scientific">Koribacter versatilis (strain Ellin345)</name>
    <dbReference type="NCBI Taxonomy" id="204669"/>
    <lineage>
        <taxon>Bacteria</taxon>
        <taxon>Pseudomonadati</taxon>
        <taxon>Acidobacteriota</taxon>
        <taxon>Terriglobia</taxon>
        <taxon>Terriglobales</taxon>
        <taxon>Candidatus Korobacteraceae</taxon>
        <taxon>Candidatus Korobacter</taxon>
    </lineage>
</organism>
<evidence type="ECO:0000256" key="1">
    <source>
        <dbReference type="SAM" id="SignalP"/>
    </source>
</evidence>
<evidence type="ECO:0008006" key="4">
    <source>
        <dbReference type="Google" id="ProtNLM"/>
    </source>
</evidence>
<dbReference type="OrthoDB" id="116089at2"/>
<dbReference type="KEGG" id="aba:Acid345_3691"/>
<dbReference type="STRING" id="204669.Acid345_3691"/>
<name>Q1IKA8_KORVE</name>
<dbReference type="Proteomes" id="UP000002432">
    <property type="component" value="Chromosome"/>
</dbReference>
<dbReference type="Pfam" id="PF04338">
    <property type="entry name" value="DUF481"/>
    <property type="match status" value="1"/>
</dbReference>
<proteinExistence type="predicted"/>
<gene>
    <name evidence="2" type="ordered locus">Acid345_3691</name>
</gene>
<dbReference type="eggNOG" id="COG3137">
    <property type="taxonomic scope" value="Bacteria"/>
</dbReference>
<dbReference type="AlphaFoldDB" id="Q1IKA8"/>
<feature type="signal peptide" evidence="1">
    <location>
        <begin position="1"/>
        <end position="24"/>
    </location>
</feature>
<sequence length="363" mass="39770">MTCSRLQSSLALLGFVLLTLPLFAADPDMVTFVNGESMSGQLVKVTDGKVFFHSDMVGDVSFDWDKVKDLKTTKPFAVVPKGAKIGKHGEGTSEGTIAVSDNKLSVASTTVPTGDAAFVVDQPTFEKQMHHNGFLTGWVGAITAGVSLVRATQDNTNFTSSFTFQRRSPTAEWMTTRSRTLIDFTNVYGKVTQAGTPDVKTSIYHADGEQDEYFSERFYALGHASFDHNFSQGLDLQQLYGGGLGFTVLKTKIHELDFKGDLHYEKQQFDVASSNQNLIGSEFVESYIRKLAHGMVFTEGVLYDAAWNNTTAYSAQGTIGLAAPFSKRFSLSINLLDGYINNPPPAFKKNSLQFTTGLTYTVK</sequence>